<name>A0A8H6LSJ6_9AGAR</name>
<sequence>MGFWIKDSNLGLYADTLDTQGEEFIFFHESLCVLSALDYLDGELGMPRRTTVFSDNSNTVDIFNTLAASPRINPILMAASDIALESCSDFKVLFVPGIQNQIADALSRFDFDRATSLSPGIKFHRFTPPRIALGEKV</sequence>
<dbReference type="Proteomes" id="UP000521943">
    <property type="component" value="Unassembled WGS sequence"/>
</dbReference>
<protein>
    <submittedName>
        <fullName evidence="1">Uncharacterized protein</fullName>
    </submittedName>
</protein>
<gene>
    <name evidence="1" type="ORF">DFP72DRAFT_831252</name>
</gene>
<dbReference type="EMBL" id="JACGCI010000198">
    <property type="protein sequence ID" value="KAF6742173.1"/>
    <property type="molecule type" value="Genomic_DNA"/>
</dbReference>
<proteinExistence type="predicted"/>
<organism evidence="1 2">
    <name type="scientific">Ephemerocybe angulata</name>
    <dbReference type="NCBI Taxonomy" id="980116"/>
    <lineage>
        <taxon>Eukaryota</taxon>
        <taxon>Fungi</taxon>
        <taxon>Dikarya</taxon>
        <taxon>Basidiomycota</taxon>
        <taxon>Agaricomycotina</taxon>
        <taxon>Agaricomycetes</taxon>
        <taxon>Agaricomycetidae</taxon>
        <taxon>Agaricales</taxon>
        <taxon>Agaricineae</taxon>
        <taxon>Psathyrellaceae</taxon>
        <taxon>Ephemerocybe</taxon>
    </lineage>
</organism>
<dbReference type="AlphaFoldDB" id="A0A8H6LSJ6"/>
<evidence type="ECO:0000313" key="2">
    <source>
        <dbReference type="Proteomes" id="UP000521943"/>
    </source>
</evidence>
<evidence type="ECO:0000313" key="1">
    <source>
        <dbReference type="EMBL" id="KAF6742173.1"/>
    </source>
</evidence>
<comment type="caution">
    <text evidence="1">The sequence shown here is derived from an EMBL/GenBank/DDBJ whole genome shotgun (WGS) entry which is preliminary data.</text>
</comment>
<dbReference type="OrthoDB" id="3249498at2759"/>
<accession>A0A8H6LSJ6</accession>
<keyword evidence="2" id="KW-1185">Reference proteome</keyword>
<reference evidence="1 2" key="1">
    <citation type="submission" date="2020-07" db="EMBL/GenBank/DDBJ databases">
        <title>Comparative genomics of pyrophilous fungi reveals a link between fire events and developmental genes.</title>
        <authorList>
            <consortium name="DOE Joint Genome Institute"/>
            <person name="Steindorff A.S."/>
            <person name="Carver A."/>
            <person name="Calhoun S."/>
            <person name="Stillman K."/>
            <person name="Liu H."/>
            <person name="Lipzen A."/>
            <person name="Pangilinan J."/>
            <person name="Labutti K."/>
            <person name="Bruns T.D."/>
            <person name="Grigoriev I.V."/>
        </authorList>
    </citation>
    <scope>NUCLEOTIDE SEQUENCE [LARGE SCALE GENOMIC DNA]</scope>
    <source>
        <strain evidence="1 2">CBS 144469</strain>
    </source>
</reference>